<gene>
    <name evidence="2" type="ORF">GCM10008101_20410</name>
</gene>
<keyword evidence="3" id="KW-1185">Reference proteome</keyword>
<evidence type="ECO:0000313" key="2">
    <source>
        <dbReference type="EMBL" id="GGZ66195.1"/>
    </source>
</evidence>
<accession>A0ABQ3C7D9</accession>
<name>A0ABQ3C7D9_9GAMM</name>
<evidence type="ECO:0000259" key="1">
    <source>
        <dbReference type="Pfam" id="PF20335"/>
    </source>
</evidence>
<protein>
    <recommendedName>
        <fullName evidence="1">DUF6630 domain-containing protein</fullName>
    </recommendedName>
</protein>
<reference evidence="3" key="1">
    <citation type="journal article" date="2019" name="Int. J. Syst. Evol. Microbiol.">
        <title>The Global Catalogue of Microorganisms (GCM) 10K type strain sequencing project: providing services to taxonomists for standard genome sequencing and annotation.</title>
        <authorList>
            <consortium name="The Broad Institute Genomics Platform"/>
            <consortium name="The Broad Institute Genome Sequencing Center for Infectious Disease"/>
            <person name="Wu L."/>
            <person name="Ma J."/>
        </authorList>
    </citation>
    <scope>NUCLEOTIDE SEQUENCE [LARGE SCALE GENOMIC DNA]</scope>
    <source>
        <strain evidence="3">KCTC 22558</strain>
    </source>
</reference>
<dbReference type="Pfam" id="PF20335">
    <property type="entry name" value="DUF6630"/>
    <property type="match status" value="1"/>
</dbReference>
<dbReference type="RefSeq" id="WP_189449531.1">
    <property type="nucleotide sequence ID" value="NZ_BMXY01000002.1"/>
</dbReference>
<comment type="caution">
    <text evidence="2">The sequence shown here is derived from an EMBL/GenBank/DDBJ whole genome shotgun (WGS) entry which is preliminary data.</text>
</comment>
<proteinExistence type="predicted"/>
<dbReference type="EMBL" id="BMXY01000002">
    <property type="protein sequence ID" value="GGZ66195.1"/>
    <property type="molecule type" value="Genomic_DNA"/>
</dbReference>
<sequence>MHSDFDPDDNFAQAFDAGADLDDEAALEAVIWQLLLLINPGDEDAAHAQLLAWQEGLDEGQDVDTAIDRLQDVIDWKAGFRVAADDTHGAMEALDELAARWNLRIDWDLDDDEDLDATDVPALLDTAFDRLREHHYTLWVRDLGGDEHAGWITRSRDDDAMREIAAALALRVHPAGG</sequence>
<feature type="domain" description="DUF6630" evidence="1">
    <location>
        <begin position="31"/>
        <end position="174"/>
    </location>
</feature>
<dbReference type="Proteomes" id="UP000643403">
    <property type="component" value="Unassembled WGS sequence"/>
</dbReference>
<organism evidence="2 3">
    <name type="scientific">Cognatilysobacter xinjiangensis</name>
    <dbReference type="NCBI Taxonomy" id="546892"/>
    <lineage>
        <taxon>Bacteria</taxon>
        <taxon>Pseudomonadati</taxon>
        <taxon>Pseudomonadota</taxon>
        <taxon>Gammaproteobacteria</taxon>
        <taxon>Lysobacterales</taxon>
        <taxon>Lysobacteraceae</taxon>
        <taxon>Cognatilysobacter</taxon>
    </lineage>
</organism>
<dbReference type="InterPro" id="IPR046582">
    <property type="entry name" value="DUF6630"/>
</dbReference>
<evidence type="ECO:0000313" key="3">
    <source>
        <dbReference type="Proteomes" id="UP000643403"/>
    </source>
</evidence>